<accession>A0A9Q7WKF6</accession>
<keyword evidence="2" id="KW-1133">Transmembrane helix</keyword>
<feature type="transmembrane region" description="Helical" evidence="2">
    <location>
        <begin position="21"/>
        <end position="40"/>
    </location>
</feature>
<feature type="compositionally biased region" description="Basic and acidic residues" evidence="1">
    <location>
        <begin position="74"/>
        <end position="90"/>
    </location>
</feature>
<evidence type="ECO:0000313" key="4">
    <source>
        <dbReference type="Proteomes" id="UP000185183"/>
    </source>
</evidence>
<protein>
    <recommendedName>
        <fullName evidence="5">Transmembrane protein</fullName>
    </recommendedName>
</protein>
<dbReference type="EMBL" id="FSFA01000005">
    <property type="protein sequence ID" value="SHX83377.1"/>
    <property type="molecule type" value="Genomic_DNA"/>
</dbReference>
<dbReference type="Proteomes" id="UP000185183">
    <property type="component" value="Unassembled WGS sequence"/>
</dbReference>
<reference evidence="3 4" key="1">
    <citation type="submission" date="2016-11" db="EMBL/GenBank/DDBJ databases">
        <authorList>
            <consortium name="Pathogen Informatics"/>
        </authorList>
    </citation>
    <scope>NUCLEOTIDE SEQUENCE [LARGE SCALE GENOMIC DNA]</scope>
    <source>
        <strain evidence="3 4">968</strain>
    </source>
</reference>
<evidence type="ECO:0000256" key="1">
    <source>
        <dbReference type="SAM" id="MobiDB-lite"/>
    </source>
</evidence>
<feature type="compositionally biased region" description="Low complexity" evidence="1">
    <location>
        <begin position="96"/>
        <end position="110"/>
    </location>
</feature>
<gene>
    <name evidence="3" type="ORF">SAMEA2275694_03998</name>
</gene>
<name>A0A9Q7WKF6_9MYCO</name>
<evidence type="ECO:0000313" key="3">
    <source>
        <dbReference type="EMBL" id="SHX83377.1"/>
    </source>
</evidence>
<keyword evidence="2" id="KW-0812">Transmembrane</keyword>
<dbReference type="RefSeq" id="WP_074338538.1">
    <property type="nucleotide sequence ID" value="NZ_FSCP01000002.1"/>
</dbReference>
<dbReference type="AlphaFoldDB" id="A0A9Q7WKF6"/>
<evidence type="ECO:0000256" key="2">
    <source>
        <dbReference type="SAM" id="Phobius"/>
    </source>
</evidence>
<sequence length="110" mass="12249">MGRWIVVALLGLSGISLLGQYPVWGVGMLLAAGLIGWMSMQGRQSLRVERARPTAAREARQEVQAEVNRAQRQANREVRGAVERARREAQKNVNSAVQRVQAEQAQRWSA</sequence>
<comment type="caution">
    <text evidence="3">The sequence shown here is derived from an EMBL/GenBank/DDBJ whole genome shotgun (WGS) entry which is preliminary data.</text>
</comment>
<evidence type="ECO:0008006" key="5">
    <source>
        <dbReference type="Google" id="ProtNLM"/>
    </source>
</evidence>
<feature type="region of interest" description="Disordered" evidence="1">
    <location>
        <begin position="57"/>
        <end position="110"/>
    </location>
</feature>
<organism evidence="3 4">
    <name type="scientific">Mycobacteroides abscessus subsp. bolletii</name>
    <dbReference type="NCBI Taxonomy" id="319705"/>
    <lineage>
        <taxon>Bacteria</taxon>
        <taxon>Bacillati</taxon>
        <taxon>Actinomycetota</taxon>
        <taxon>Actinomycetes</taxon>
        <taxon>Mycobacteriales</taxon>
        <taxon>Mycobacteriaceae</taxon>
        <taxon>Mycobacteroides</taxon>
        <taxon>Mycobacteroides abscessus</taxon>
    </lineage>
</organism>
<proteinExistence type="predicted"/>
<keyword evidence="2" id="KW-0472">Membrane</keyword>